<organism evidence="1 2">
    <name type="scientific">Mycobacterium phage Thonko</name>
    <dbReference type="NCBI Taxonomy" id="2282910"/>
    <lineage>
        <taxon>Viruses</taxon>
        <taxon>Duplodnaviria</taxon>
        <taxon>Heunggongvirae</taxon>
        <taxon>Uroviricota</taxon>
        <taxon>Caudoviricetes</taxon>
        <taxon>Bclasvirinae</taxon>
        <taxon>Thonkovirus</taxon>
        <taxon>Thonkovirus thonko</taxon>
    </lineage>
</organism>
<dbReference type="RefSeq" id="YP_009949429.1">
    <property type="nucleotide sequence ID" value="NC_051580.1"/>
</dbReference>
<reference evidence="2" key="1">
    <citation type="submission" date="2018-07" db="EMBL/GenBank/DDBJ databases">
        <authorList>
            <person name="Quirk P.G."/>
            <person name="Krulwich T.A."/>
        </authorList>
    </citation>
    <scope>NUCLEOTIDE SEQUENCE [LARGE SCALE GENOMIC DNA]</scope>
</reference>
<protein>
    <submittedName>
        <fullName evidence="1">Uncharacterized protein</fullName>
    </submittedName>
</protein>
<dbReference type="Proteomes" id="UP000259812">
    <property type="component" value="Genome"/>
</dbReference>
<dbReference type="GeneID" id="60320832"/>
<accession>A0A346FCC4</accession>
<dbReference type="EMBL" id="MH632120">
    <property type="protein sequence ID" value="AXN53349.1"/>
    <property type="molecule type" value="Genomic_DNA"/>
</dbReference>
<name>A0A346FCC4_9CAUD</name>
<evidence type="ECO:0000313" key="1">
    <source>
        <dbReference type="EMBL" id="AXN53349.1"/>
    </source>
</evidence>
<sequence>MWSDPDHDIAADLAAAWDSANVQAQHLAVVAEGHRLNAAVDALLTSVGGQTLTVAEARERLHALMGIG</sequence>
<dbReference type="KEGG" id="vg:60320832"/>
<gene>
    <name evidence="1" type="primary">78</name>
    <name evidence="1" type="ORF">PBI_THONKO_78</name>
</gene>
<evidence type="ECO:0000313" key="2">
    <source>
        <dbReference type="Proteomes" id="UP000259812"/>
    </source>
</evidence>
<proteinExistence type="predicted"/>
<keyword evidence="2" id="KW-1185">Reference proteome</keyword>